<gene>
    <name evidence="2" type="ORF">ACFOKF_18955</name>
</gene>
<proteinExistence type="predicted"/>
<dbReference type="Pfam" id="PF13409">
    <property type="entry name" value="GST_N_2"/>
    <property type="match status" value="1"/>
</dbReference>
<dbReference type="EMBL" id="JBHRVU010000005">
    <property type="protein sequence ID" value="MFC3443237.1"/>
    <property type="molecule type" value="Genomic_DNA"/>
</dbReference>
<dbReference type="RefSeq" id="WP_380799299.1">
    <property type="nucleotide sequence ID" value="NZ_JBHRVU010000005.1"/>
</dbReference>
<dbReference type="PANTHER" id="PTHR43968">
    <property type="match status" value="1"/>
</dbReference>
<dbReference type="InterPro" id="IPR036249">
    <property type="entry name" value="Thioredoxin-like_sf"/>
</dbReference>
<dbReference type="SUPFAM" id="SSF52833">
    <property type="entry name" value="Thioredoxin-like"/>
    <property type="match status" value="1"/>
</dbReference>
<organism evidence="2 3">
    <name type="scientific">Sphingobium rhizovicinum</name>
    <dbReference type="NCBI Taxonomy" id="432308"/>
    <lineage>
        <taxon>Bacteria</taxon>
        <taxon>Pseudomonadati</taxon>
        <taxon>Pseudomonadota</taxon>
        <taxon>Alphaproteobacteria</taxon>
        <taxon>Sphingomonadales</taxon>
        <taxon>Sphingomonadaceae</taxon>
        <taxon>Sphingobium</taxon>
    </lineage>
</organism>
<feature type="domain" description="GST N-terminal" evidence="1">
    <location>
        <begin position="1"/>
        <end position="55"/>
    </location>
</feature>
<keyword evidence="3" id="KW-1185">Reference proteome</keyword>
<dbReference type="InterPro" id="IPR004045">
    <property type="entry name" value="Glutathione_S-Trfase_N"/>
</dbReference>
<dbReference type="Proteomes" id="UP001595681">
    <property type="component" value="Unassembled WGS sequence"/>
</dbReference>
<evidence type="ECO:0000259" key="1">
    <source>
        <dbReference type="PROSITE" id="PS50404"/>
    </source>
</evidence>
<accession>A0ABV7NLN3</accession>
<protein>
    <submittedName>
        <fullName evidence="2">Glutathione S-transferase family protein</fullName>
    </submittedName>
</protein>
<dbReference type="PANTHER" id="PTHR43968:SF6">
    <property type="entry name" value="GLUTATHIONE S-TRANSFERASE OMEGA"/>
    <property type="match status" value="1"/>
</dbReference>
<reference evidence="3" key="1">
    <citation type="journal article" date="2019" name="Int. J. Syst. Evol. Microbiol.">
        <title>The Global Catalogue of Microorganisms (GCM) 10K type strain sequencing project: providing services to taxonomists for standard genome sequencing and annotation.</title>
        <authorList>
            <consortium name="The Broad Institute Genomics Platform"/>
            <consortium name="The Broad Institute Genome Sequencing Center for Infectious Disease"/>
            <person name="Wu L."/>
            <person name="Ma J."/>
        </authorList>
    </citation>
    <scope>NUCLEOTIDE SEQUENCE [LARGE SCALE GENOMIC DNA]</scope>
    <source>
        <strain evidence="3">CCM 7491</strain>
    </source>
</reference>
<dbReference type="Gene3D" id="3.40.30.10">
    <property type="entry name" value="Glutaredoxin"/>
    <property type="match status" value="1"/>
</dbReference>
<dbReference type="PROSITE" id="PS50404">
    <property type="entry name" value="GST_NTER"/>
    <property type="match status" value="1"/>
</dbReference>
<evidence type="ECO:0000313" key="2">
    <source>
        <dbReference type="EMBL" id="MFC3443237.1"/>
    </source>
</evidence>
<name>A0ABV7NLN3_9SPHN</name>
<comment type="caution">
    <text evidence="2">The sequence shown here is derived from an EMBL/GenBank/DDBJ whole genome shotgun (WGS) entry which is preliminary data.</text>
</comment>
<evidence type="ECO:0000313" key="3">
    <source>
        <dbReference type="Proteomes" id="UP001595681"/>
    </source>
</evidence>
<dbReference type="InterPro" id="IPR050983">
    <property type="entry name" value="GST_Omega/HSP26"/>
</dbReference>
<sequence>MHPRFVDPTRFEHHEDWFKAINPRGQVPALDHDGHIITESTVICEYLEDAFRMPRACARPIRCRSPRCGSGPNGWTNISAGACRPSVGNG</sequence>